<evidence type="ECO:0000313" key="3">
    <source>
        <dbReference type="EMBL" id="PMS15289.1"/>
    </source>
</evidence>
<dbReference type="RefSeq" id="WP_102648654.1">
    <property type="nucleotide sequence ID" value="NZ_PNYA01000033.1"/>
</dbReference>
<protein>
    <submittedName>
        <fullName evidence="3">Glycosyltransferase family 1 protein</fullName>
    </submittedName>
</protein>
<dbReference type="InterPro" id="IPR050194">
    <property type="entry name" value="Glycosyltransferase_grp1"/>
</dbReference>
<dbReference type="AlphaFoldDB" id="A0A2N7VDQ8"/>
<comment type="caution">
    <text evidence="3">The sequence shown here is derived from an EMBL/GenBank/DDBJ whole genome shotgun (WGS) entry which is preliminary data.</text>
</comment>
<dbReference type="Gene3D" id="3.40.50.2000">
    <property type="entry name" value="Glycogen Phosphorylase B"/>
    <property type="match status" value="2"/>
</dbReference>
<organism evidence="3 4">
    <name type="scientific">Trinickia dabaoshanensis</name>
    <dbReference type="NCBI Taxonomy" id="564714"/>
    <lineage>
        <taxon>Bacteria</taxon>
        <taxon>Pseudomonadati</taxon>
        <taxon>Pseudomonadota</taxon>
        <taxon>Betaproteobacteria</taxon>
        <taxon>Burkholderiales</taxon>
        <taxon>Burkholderiaceae</taxon>
        <taxon>Trinickia</taxon>
    </lineage>
</organism>
<feature type="domain" description="Glycosyl transferase family 1" evidence="1">
    <location>
        <begin position="205"/>
        <end position="383"/>
    </location>
</feature>
<dbReference type="Pfam" id="PF13439">
    <property type="entry name" value="Glyco_transf_4"/>
    <property type="match status" value="1"/>
</dbReference>
<dbReference type="OrthoDB" id="433681at2"/>
<dbReference type="CDD" id="cd03800">
    <property type="entry name" value="GT4_sucrose_synthase"/>
    <property type="match status" value="1"/>
</dbReference>
<dbReference type="InterPro" id="IPR001296">
    <property type="entry name" value="Glyco_trans_1"/>
</dbReference>
<reference evidence="3 4" key="1">
    <citation type="submission" date="2018-01" db="EMBL/GenBank/DDBJ databases">
        <title>Whole genome analyses suggest that Burkholderia sensu lato contains two further novel genera in the rhizoxinica-symbiotica group Mycetohabitans gen. nov., and Trinickia gen. nov.: implications for the evolution of diazotrophy and nodulation in the Burkholderiaceae.</title>
        <authorList>
            <person name="Estrada-de los Santos P."/>
            <person name="Palmer M."/>
            <person name="Chavez-Ramirez B."/>
            <person name="Beukes C."/>
            <person name="Steenkamp E.T."/>
            <person name="Hirsch A.M."/>
            <person name="Manyaka P."/>
            <person name="Maluk M."/>
            <person name="Lafos M."/>
            <person name="Crook M."/>
            <person name="Gross E."/>
            <person name="Simon M.F."/>
            <person name="Bueno dos Reis Junior F."/>
            <person name="Poole P.S."/>
            <person name="Venter S.N."/>
            <person name="James E.K."/>
        </authorList>
    </citation>
    <scope>NUCLEOTIDE SEQUENCE [LARGE SCALE GENOMIC DNA]</scope>
    <source>
        <strain evidence="3 4">GIMN1.004</strain>
    </source>
</reference>
<dbReference type="Pfam" id="PF00534">
    <property type="entry name" value="Glycos_transf_1"/>
    <property type="match status" value="1"/>
</dbReference>
<sequence>MKIALVSEHASPLAVAGGVDSGGQNIYVAHVARQLHRAGHQVDVFTRRDRALLPAISDMDGVRVIHVPAGPPTQMPKEQLLPFMAEFADFLIGFCRQERTPYDVIHANFFMSGLASLKVKKVLGIPLVTTFHALGKVRRIHQGADDGFPDARFAIEEQLVRDSDAIIAECPQDALDLRAHYGSDPSRVQIVPCGFDTAEFGRTDRAQARAALGWPGERFSVLQLGRLVPRKGIDTVVRALATLRENTGIDAHLYVVGGNADLPNEIATPEIARLRGIAAGCGVSDHVTFVGRRGRAQLREFYAAADVFVTTPWYEPFGITPIEAMACARPVIGADVGGIRYSVVDGKTGFLVPPRDPDALAERLARIAHDPALGERMGEAGFERVHTSFTWSRVAHMLEDVYRGVVRTPAEETRVVRERPARAQGGAARAAAAGRA</sequence>
<dbReference type="GO" id="GO:0016757">
    <property type="term" value="F:glycosyltransferase activity"/>
    <property type="evidence" value="ECO:0007669"/>
    <property type="project" value="InterPro"/>
</dbReference>
<feature type="domain" description="Glycosyltransferase subfamily 4-like N-terminal" evidence="2">
    <location>
        <begin position="22"/>
        <end position="198"/>
    </location>
</feature>
<evidence type="ECO:0000259" key="1">
    <source>
        <dbReference type="Pfam" id="PF00534"/>
    </source>
</evidence>
<dbReference type="SUPFAM" id="SSF53756">
    <property type="entry name" value="UDP-Glycosyltransferase/glycogen phosphorylase"/>
    <property type="match status" value="1"/>
</dbReference>
<dbReference type="Proteomes" id="UP000235616">
    <property type="component" value="Unassembled WGS sequence"/>
</dbReference>
<keyword evidence="4" id="KW-1185">Reference proteome</keyword>
<evidence type="ECO:0000313" key="4">
    <source>
        <dbReference type="Proteomes" id="UP000235616"/>
    </source>
</evidence>
<name>A0A2N7VDQ8_9BURK</name>
<keyword evidence="3" id="KW-0808">Transferase</keyword>
<proteinExistence type="predicted"/>
<gene>
    <name evidence="3" type="ORF">C0Z18_27770</name>
</gene>
<dbReference type="PANTHER" id="PTHR45947">
    <property type="entry name" value="SULFOQUINOVOSYL TRANSFERASE SQD2"/>
    <property type="match status" value="1"/>
</dbReference>
<evidence type="ECO:0000259" key="2">
    <source>
        <dbReference type="Pfam" id="PF13439"/>
    </source>
</evidence>
<dbReference type="InterPro" id="IPR028098">
    <property type="entry name" value="Glyco_trans_4-like_N"/>
</dbReference>
<dbReference type="EMBL" id="PNYA01000033">
    <property type="protein sequence ID" value="PMS15289.1"/>
    <property type="molecule type" value="Genomic_DNA"/>
</dbReference>
<dbReference type="PANTHER" id="PTHR45947:SF3">
    <property type="entry name" value="SULFOQUINOVOSYL TRANSFERASE SQD2"/>
    <property type="match status" value="1"/>
</dbReference>
<accession>A0A2N7VDQ8</accession>